<feature type="binding site" description="type 1 copper site" evidence="15">
    <location>
        <position position="609"/>
    </location>
    <ligand>
        <name>Cu cation</name>
        <dbReference type="ChEBI" id="CHEBI:23378"/>
        <label>1</label>
    </ligand>
</feature>
<dbReference type="InterPro" id="IPR007197">
    <property type="entry name" value="rSAM"/>
</dbReference>
<dbReference type="InterPro" id="IPR013785">
    <property type="entry name" value="Aldolase_TIM"/>
</dbReference>
<feature type="binding site" description="type 1 copper site" evidence="15">
    <location>
        <position position="614"/>
    </location>
    <ligand>
        <name>Cu cation</name>
        <dbReference type="ChEBI" id="CHEBI:23378"/>
        <label>1</label>
    </ligand>
</feature>
<gene>
    <name evidence="19" type="ORF">SHKM778_49430</name>
</gene>
<feature type="binding site" description="type 1 copper site" evidence="15">
    <location>
        <position position="601"/>
    </location>
    <ligand>
        <name>Cu cation</name>
        <dbReference type="ChEBI" id="CHEBI:23378"/>
        <label>1</label>
    </ligand>
</feature>
<feature type="region of interest" description="Disordered" evidence="16">
    <location>
        <begin position="415"/>
        <end position="481"/>
    </location>
</feature>
<evidence type="ECO:0000256" key="15">
    <source>
        <dbReference type="PIRSR" id="PIRSR601287-1"/>
    </source>
</evidence>
<dbReference type="Pfam" id="PF07732">
    <property type="entry name" value="Cu-oxidase_3"/>
    <property type="match status" value="1"/>
</dbReference>
<dbReference type="InterPro" id="IPR011707">
    <property type="entry name" value="Cu-oxidase-like_N"/>
</dbReference>
<dbReference type="GO" id="GO:0050421">
    <property type="term" value="F:nitrite reductase (NO-forming) activity"/>
    <property type="evidence" value="ECO:0007669"/>
    <property type="project" value="UniProtKB-EC"/>
</dbReference>
<evidence type="ECO:0000256" key="4">
    <source>
        <dbReference type="ARBA" id="ARBA00011233"/>
    </source>
</evidence>
<feature type="binding site" description="type 1 copper site" evidence="15">
    <location>
        <position position="561"/>
    </location>
    <ligand>
        <name>Cu cation</name>
        <dbReference type="ChEBI" id="CHEBI:23378"/>
        <label>1</label>
    </ligand>
</feature>
<evidence type="ECO:0000259" key="17">
    <source>
        <dbReference type="Pfam" id="PF04055"/>
    </source>
</evidence>
<evidence type="ECO:0000259" key="18">
    <source>
        <dbReference type="Pfam" id="PF07732"/>
    </source>
</evidence>
<evidence type="ECO:0000256" key="5">
    <source>
        <dbReference type="ARBA" id="ARBA00011882"/>
    </source>
</evidence>
<evidence type="ECO:0000256" key="12">
    <source>
        <dbReference type="ARBA" id="ARBA00023008"/>
    </source>
</evidence>
<dbReference type="CDD" id="cd21123">
    <property type="entry name" value="SPASM_MftC-like"/>
    <property type="match status" value="1"/>
</dbReference>
<dbReference type="EC" id="1.7.2.1" evidence="5"/>
<evidence type="ECO:0000256" key="1">
    <source>
        <dbReference type="ARBA" id="ARBA00001960"/>
    </source>
</evidence>
<keyword evidence="9" id="KW-0677">Repeat</keyword>
<dbReference type="GO" id="GO:0005507">
    <property type="term" value="F:copper ion binding"/>
    <property type="evidence" value="ECO:0007669"/>
    <property type="project" value="InterPro"/>
</dbReference>
<evidence type="ECO:0000256" key="3">
    <source>
        <dbReference type="ARBA" id="ARBA00010609"/>
    </source>
</evidence>
<dbReference type="InterPro" id="IPR008972">
    <property type="entry name" value="Cupredoxin"/>
</dbReference>
<dbReference type="InterPro" id="IPR058240">
    <property type="entry name" value="rSAM_sf"/>
</dbReference>
<comment type="subunit">
    <text evidence="4">Homotrimer.</text>
</comment>
<keyword evidence="7" id="KW-0949">S-adenosyl-L-methionine</keyword>
<keyword evidence="10" id="KW-0560">Oxidoreductase</keyword>
<dbReference type="InterPro" id="IPR050377">
    <property type="entry name" value="Radical_SAM_PqqE_MftC-like"/>
</dbReference>
<dbReference type="EMBL" id="AP035768">
    <property type="protein sequence ID" value="BFO18555.1"/>
    <property type="molecule type" value="Genomic_DNA"/>
</dbReference>
<dbReference type="PANTHER" id="PTHR11228:SF34">
    <property type="entry name" value="TUNGSTEN-CONTAINING ALDEHYDE FERREDOXIN OXIDOREDUCTASE COFACTOR MODIFYING PROTEIN"/>
    <property type="match status" value="1"/>
</dbReference>
<accession>A0AAT9HM78</accession>
<dbReference type="GO" id="GO:0051536">
    <property type="term" value="F:iron-sulfur cluster binding"/>
    <property type="evidence" value="ECO:0007669"/>
    <property type="project" value="UniProtKB-KW"/>
</dbReference>
<dbReference type="InterPro" id="IPR001287">
    <property type="entry name" value="NO2-reductase_Cu"/>
</dbReference>
<dbReference type="SUPFAM" id="SSF102114">
    <property type="entry name" value="Radical SAM enzymes"/>
    <property type="match status" value="1"/>
</dbReference>
<dbReference type="Pfam" id="PF04055">
    <property type="entry name" value="Radical_SAM"/>
    <property type="match status" value="1"/>
</dbReference>
<organism evidence="19">
    <name type="scientific">Streptomyces haneummycinicus</name>
    <dbReference type="NCBI Taxonomy" id="3074435"/>
    <lineage>
        <taxon>Bacteria</taxon>
        <taxon>Bacillati</taxon>
        <taxon>Actinomycetota</taxon>
        <taxon>Actinomycetes</taxon>
        <taxon>Kitasatosporales</taxon>
        <taxon>Streptomycetaceae</taxon>
        <taxon>Streptomyces</taxon>
    </lineage>
</organism>
<protein>
    <recommendedName>
        <fullName evidence="6">Copper-containing nitrite reductase</fullName>
        <ecNumber evidence="5">1.7.2.1</ecNumber>
    </recommendedName>
</protein>
<evidence type="ECO:0000313" key="19">
    <source>
        <dbReference type="EMBL" id="BFO18555.1"/>
    </source>
</evidence>
<evidence type="ECO:0000256" key="11">
    <source>
        <dbReference type="ARBA" id="ARBA00023004"/>
    </source>
</evidence>
<comment type="catalytic activity">
    <reaction evidence="14">
        <text>nitric oxide + Fe(III)-[cytochrome c] + H2O = Fe(II)-[cytochrome c] + nitrite + 2 H(+)</text>
        <dbReference type="Rhea" id="RHEA:15233"/>
        <dbReference type="Rhea" id="RHEA-COMP:10350"/>
        <dbReference type="Rhea" id="RHEA-COMP:14399"/>
        <dbReference type="ChEBI" id="CHEBI:15377"/>
        <dbReference type="ChEBI" id="CHEBI:15378"/>
        <dbReference type="ChEBI" id="CHEBI:16301"/>
        <dbReference type="ChEBI" id="CHEBI:16480"/>
        <dbReference type="ChEBI" id="CHEBI:29033"/>
        <dbReference type="ChEBI" id="CHEBI:29034"/>
        <dbReference type="EC" id="1.7.2.1"/>
    </reaction>
</comment>
<proteinExistence type="inferred from homology"/>
<evidence type="ECO:0000256" key="9">
    <source>
        <dbReference type="ARBA" id="ARBA00022737"/>
    </source>
</evidence>
<dbReference type="SUPFAM" id="SSF49503">
    <property type="entry name" value="Cupredoxins"/>
    <property type="match status" value="2"/>
</dbReference>
<name>A0AAT9HM78_9ACTN</name>
<evidence type="ECO:0000256" key="6">
    <source>
        <dbReference type="ARBA" id="ARBA00017290"/>
    </source>
</evidence>
<reference evidence="19" key="2">
    <citation type="submission" date="2024-07" db="EMBL/GenBank/DDBJ databases">
        <title>Streptomyces haneummycinica sp. nov., a new antibiotic-producing actinobacterium isolated from marine sediment.</title>
        <authorList>
            <person name="Uemura M."/>
            <person name="Hamada M."/>
            <person name="Hirano S."/>
            <person name="Kobayashi K."/>
            <person name="Ohshiro T."/>
            <person name="Kobayashi T."/>
            <person name="Terahara T."/>
        </authorList>
    </citation>
    <scope>NUCLEOTIDE SEQUENCE</scope>
    <source>
        <strain evidence="19">KM77-8</strain>
    </source>
</reference>
<dbReference type="PRINTS" id="PR00695">
    <property type="entry name" value="CUNO2RDTASE"/>
</dbReference>
<dbReference type="CDD" id="cd11020">
    <property type="entry name" value="CuRO_1_CuNIR"/>
    <property type="match status" value="1"/>
</dbReference>
<feature type="domain" description="Radical SAM core" evidence="17">
    <location>
        <begin position="1"/>
        <end position="112"/>
    </location>
</feature>
<dbReference type="CDD" id="cd04208">
    <property type="entry name" value="CuRO_2_CuNIR"/>
    <property type="match status" value="1"/>
</dbReference>
<dbReference type="CDD" id="cd01335">
    <property type="entry name" value="Radical_SAM"/>
    <property type="match status" value="1"/>
</dbReference>
<feature type="domain" description="Plastocyanin-like" evidence="18">
    <location>
        <begin position="516"/>
        <end position="623"/>
    </location>
</feature>
<feature type="compositionally biased region" description="Basic residues" evidence="16">
    <location>
        <begin position="465"/>
        <end position="481"/>
    </location>
</feature>
<evidence type="ECO:0000256" key="14">
    <source>
        <dbReference type="ARBA" id="ARBA00049340"/>
    </source>
</evidence>
<keyword evidence="13" id="KW-0411">Iron-sulfur</keyword>
<comment type="cofactor">
    <cofactor evidence="2 15">
        <name>Cu(2+)</name>
        <dbReference type="ChEBI" id="CHEBI:29036"/>
    </cofactor>
</comment>
<keyword evidence="12 15" id="KW-0186">Copper</keyword>
<comment type="similarity">
    <text evidence="3">Belongs to the multicopper oxidase family.</text>
</comment>
<feature type="binding site" description="type 1 copper site" evidence="15">
    <location>
        <position position="752"/>
    </location>
    <ligand>
        <name>Cu cation</name>
        <dbReference type="ChEBI" id="CHEBI:23378"/>
        <label>1</label>
    </ligand>
</feature>
<evidence type="ECO:0000256" key="16">
    <source>
        <dbReference type="SAM" id="MobiDB-lite"/>
    </source>
</evidence>
<feature type="binding site" description="type 1 copper site" evidence="15">
    <location>
        <position position="600"/>
    </location>
    <ligand>
        <name>Cu cation</name>
        <dbReference type="ChEBI" id="CHEBI:23378"/>
        <label>1</label>
    </ligand>
</feature>
<evidence type="ECO:0000256" key="7">
    <source>
        <dbReference type="ARBA" id="ARBA00022691"/>
    </source>
</evidence>
<evidence type="ECO:0000256" key="13">
    <source>
        <dbReference type="ARBA" id="ARBA00023014"/>
    </source>
</evidence>
<keyword evidence="11" id="KW-0408">Iron</keyword>
<dbReference type="AlphaFoldDB" id="A0AAT9HM78"/>
<feature type="binding site" description="type 1 copper site" evidence="15">
    <location>
        <position position="566"/>
    </location>
    <ligand>
        <name>Cu cation</name>
        <dbReference type="ChEBI" id="CHEBI:23378"/>
        <label>1</label>
    </ligand>
</feature>
<keyword evidence="8 15" id="KW-0479">Metal-binding</keyword>
<sequence>MITGGDPFQRPDLTELIAYGRETGVRVAVSPSGTPTVTAERLRELREAGTVGLSLSLDGSTAGVHDTFRGVPGVFRWTLDAWDAARALGMKVQINTTVARHNLHDLPDIVHLVAEHGAMLWSAFFLVPTGRGRRLGVLTAAETEDVLNFVYDVGLTVPAKTTEAHHFRRVALQRKVLEDAGDDHAAVLGLGPLYQELSGRAAALGLHTGARRVRRPPLDVNAGRGFVFISHTGTVHPSGFLPLGAGSVRETPLTEIYRTSELFTGLRDADRLGGRCGACEFRRVCGGSRSRAYGVTGDPYAEEPWCDYQPGSFPAGGNWRRCWTARRAVDGENADRPVTSRRPALWGTVAGAVITVLAVLVANSGGDTAAGPAAPDAGTPRTVAVTLAGMRVRPARIEVAAGTVLRLKVTNSDARRHDLKVENGPATPARPGRDPHTRPRHGHRRPCGVVHPAGPPRGGDDDGHRRHGRHRPRGPLHSRRPGLVRRLLPGWRPHDADLAPAPGGTVHRTELHAVHTTVEVAPGVRQERWAFGGTAPGPTLRGKVGDVFEITLVNDDRRMGHGIDFHAGSLAPDGPMRTIEPGERLVYRFRAERAGAWLYHCGTAPMLQHIGNGMYGAVVIDPPGLPEADHEYLLISSELYLGTPGSTEQVTKMREHTPDAWAFNGVANQYTRRPLKAKAGERARFWVVAAGPSDGIAFHVVGTVFDTVYQEGAHLLEPREEGGSQVLDLAPGQGGFVETTFPEAGHYPFVDHDMRHAEAGAHGMVEVSD</sequence>
<comment type="cofactor">
    <cofactor evidence="1 15">
        <name>Cu(+)</name>
        <dbReference type="ChEBI" id="CHEBI:49552"/>
    </cofactor>
</comment>
<evidence type="ECO:0000256" key="8">
    <source>
        <dbReference type="ARBA" id="ARBA00022723"/>
    </source>
</evidence>
<evidence type="ECO:0000256" key="10">
    <source>
        <dbReference type="ARBA" id="ARBA00023002"/>
    </source>
</evidence>
<evidence type="ECO:0000256" key="2">
    <source>
        <dbReference type="ARBA" id="ARBA00001973"/>
    </source>
</evidence>
<dbReference type="Gene3D" id="3.20.20.70">
    <property type="entry name" value="Aldolase class I"/>
    <property type="match status" value="2"/>
</dbReference>
<dbReference type="Gene3D" id="2.60.40.420">
    <property type="entry name" value="Cupredoxins - blue copper proteins"/>
    <property type="match status" value="2"/>
</dbReference>
<dbReference type="PANTHER" id="PTHR11228">
    <property type="entry name" value="RADICAL SAM DOMAIN PROTEIN"/>
    <property type="match status" value="1"/>
</dbReference>
<reference evidence="19" key="1">
    <citation type="submission" date="2024-06" db="EMBL/GenBank/DDBJ databases">
        <authorList>
            <consortium name="consrtm"/>
            <person name="Uemura M."/>
            <person name="Terahara T."/>
        </authorList>
    </citation>
    <scope>NUCLEOTIDE SEQUENCE</scope>
    <source>
        <strain evidence="19">KM77-8</strain>
    </source>
</reference>